<dbReference type="Pfam" id="PF13992">
    <property type="entry name" value="YecR"/>
    <property type="match status" value="1"/>
</dbReference>
<organism evidence="2">
    <name type="scientific">Enterobacter agglomerans</name>
    <name type="common">Erwinia herbicola</name>
    <name type="synonym">Pantoea agglomerans</name>
    <dbReference type="NCBI Taxonomy" id="549"/>
    <lineage>
        <taxon>Bacteria</taxon>
        <taxon>Pseudomonadati</taxon>
        <taxon>Pseudomonadota</taxon>
        <taxon>Gammaproteobacteria</taxon>
        <taxon>Enterobacterales</taxon>
        <taxon>Erwiniaceae</taxon>
        <taxon>Pantoea</taxon>
        <taxon>Pantoea agglomerans group</taxon>
    </lineage>
</organism>
<dbReference type="EMBL" id="CACRUS010000006">
    <property type="protein sequence ID" value="VYU05605.1"/>
    <property type="molecule type" value="Genomic_DNA"/>
</dbReference>
<gene>
    <name evidence="2" type="ORF">PALFYP105_03178</name>
</gene>
<evidence type="ECO:0000313" key="2">
    <source>
        <dbReference type="EMBL" id="VYU05605.1"/>
    </source>
</evidence>
<sequence>MRNNILVLLVSTLVLSGCATQKQMVPMGGSKADGTVRMGFDYGLFEKPVLDKNQAIAAAEQRCKAWGYSGTEPFGGTTQTCNQPSSSGCVGWHVETEFQCIGEIKK</sequence>
<reference evidence="2" key="1">
    <citation type="submission" date="2019-11" db="EMBL/GenBank/DDBJ databases">
        <authorList>
            <person name="Feng L."/>
        </authorList>
    </citation>
    <scope>NUCLEOTIDE SEQUENCE</scope>
    <source>
        <strain evidence="2">PagglomeransLFYP105</strain>
    </source>
</reference>
<evidence type="ECO:0008006" key="3">
    <source>
        <dbReference type="Google" id="ProtNLM"/>
    </source>
</evidence>
<name>A0A6N3BN56_ENTAG</name>
<keyword evidence="1" id="KW-0732">Signal</keyword>
<feature type="signal peptide" evidence="1">
    <location>
        <begin position="1"/>
        <end position="19"/>
    </location>
</feature>
<accession>A0A6N3BN56</accession>
<dbReference type="InterPro" id="IPR025731">
    <property type="entry name" value="YecR-like"/>
</dbReference>
<dbReference type="AlphaFoldDB" id="A0A6N3BN56"/>
<protein>
    <recommendedName>
        <fullName evidence="3">YecR-like lipoprotein</fullName>
    </recommendedName>
</protein>
<dbReference type="PROSITE" id="PS51257">
    <property type="entry name" value="PROKAR_LIPOPROTEIN"/>
    <property type="match status" value="1"/>
</dbReference>
<proteinExistence type="predicted"/>
<feature type="chain" id="PRO_5027021278" description="YecR-like lipoprotein" evidence="1">
    <location>
        <begin position="20"/>
        <end position="106"/>
    </location>
</feature>
<evidence type="ECO:0000256" key="1">
    <source>
        <dbReference type="SAM" id="SignalP"/>
    </source>
</evidence>